<reference evidence="6" key="1">
    <citation type="journal article" date="2014" name="Int. J. Syst. Evol. Microbiol.">
        <title>Complete genome sequence of Corynebacterium casei LMG S-19264T (=DSM 44701T), isolated from a smear-ripened cheese.</title>
        <authorList>
            <consortium name="US DOE Joint Genome Institute (JGI-PGF)"/>
            <person name="Walter F."/>
            <person name="Albersmeier A."/>
            <person name="Kalinowski J."/>
            <person name="Ruckert C."/>
        </authorList>
    </citation>
    <scope>NUCLEOTIDE SEQUENCE</scope>
    <source>
        <strain evidence="6">KCTC 12988</strain>
    </source>
</reference>
<keyword evidence="5" id="KW-0694">RNA-binding</keyword>
<keyword evidence="7" id="KW-1185">Reference proteome</keyword>
<comment type="caution">
    <text evidence="6">The sequence shown here is derived from an EMBL/GenBank/DDBJ whole genome shotgun (WGS) entry which is preliminary data.</text>
</comment>
<dbReference type="InterPro" id="IPR002136">
    <property type="entry name" value="Ribosomal_uL4"/>
</dbReference>
<comment type="function">
    <text evidence="5">Forms part of the polypeptide exit tunnel.</text>
</comment>
<accession>A0A918TG25</accession>
<sequence length="201" mass="21744">MAKTLSIDEAKAANLTLEEEGRGSQAVHDLVVAYQANRRSGTACAKTRGEVSGNNKKMFRQKGTGNARHGTNKAPIFVGGGVVFGPRPRSYAKTVPRKVRKLALRRVLNDAIAEGKIVSVDSFAIADGKTKSFLKTVNETCAANTVLIIGKSFDEKTYLAGRNVAWAQLETAENVNIEQIMKYQGIILVEDSFETLAARTA</sequence>
<evidence type="ECO:0000313" key="7">
    <source>
        <dbReference type="Proteomes" id="UP000644507"/>
    </source>
</evidence>
<comment type="function">
    <text evidence="5">One of the primary rRNA binding proteins, this protein initially binds near the 5'-end of the 23S rRNA. It is important during the early stages of 50S assembly. It makes multiple contacts with different domains of the 23S rRNA in the assembled 50S subunit and ribosome.</text>
</comment>
<evidence type="ECO:0000256" key="5">
    <source>
        <dbReference type="HAMAP-Rule" id="MF_01328"/>
    </source>
</evidence>
<dbReference type="InterPro" id="IPR013005">
    <property type="entry name" value="Ribosomal_uL4-like"/>
</dbReference>
<dbReference type="Proteomes" id="UP000644507">
    <property type="component" value="Unassembled WGS sequence"/>
</dbReference>
<keyword evidence="2 5" id="KW-0689">Ribosomal protein</keyword>
<dbReference type="RefSeq" id="WP_189567485.1">
    <property type="nucleotide sequence ID" value="NZ_BMXI01000002.1"/>
</dbReference>
<evidence type="ECO:0000313" key="6">
    <source>
        <dbReference type="EMBL" id="GHC44805.1"/>
    </source>
</evidence>
<protein>
    <recommendedName>
        <fullName evidence="4 5">Large ribosomal subunit protein uL4</fullName>
    </recommendedName>
</protein>
<evidence type="ECO:0000256" key="1">
    <source>
        <dbReference type="ARBA" id="ARBA00010528"/>
    </source>
</evidence>
<dbReference type="SUPFAM" id="SSF52166">
    <property type="entry name" value="Ribosomal protein L4"/>
    <property type="match status" value="1"/>
</dbReference>
<comment type="subunit">
    <text evidence="5">Part of the 50S ribosomal subunit.</text>
</comment>
<dbReference type="AlphaFoldDB" id="A0A918TG25"/>
<evidence type="ECO:0000256" key="3">
    <source>
        <dbReference type="ARBA" id="ARBA00023274"/>
    </source>
</evidence>
<dbReference type="NCBIfam" id="TIGR03953">
    <property type="entry name" value="rplD_bact"/>
    <property type="match status" value="1"/>
</dbReference>
<dbReference type="GO" id="GO:0005840">
    <property type="term" value="C:ribosome"/>
    <property type="evidence" value="ECO:0007669"/>
    <property type="project" value="UniProtKB-KW"/>
</dbReference>
<dbReference type="GO" id="GO:0003735">
    <property type="term" value="F:structural constituent of ribosome"/>
    <property type="evidence" value="ECO:0007669"/>
    <property type="project" value="InterPro"/>
</dbReference>
<comment type="similarity">
    <text evidence="1 5">Belongs to the universal ribosomal protein uL4 family.</text>
</comment>
<name>A0A918TG25_9BACT</name>
<dbReference type="InterPro" id="IPR023574">
    <property type="entry name" value="Ribosomal_uL4_dom_sf"/>
</dbReference>
<reference evidence="6" key="2">
    <citation type="submission" date="2020-09" db="EMBL/GenBank/DDBJ databases">
        <authorList>
            <person name="Sun Q."/>
            <person name="Kim S."/>
        </authorList>
    </citation>
    <scope>NUCLEOTIDE SEQUENCE</scope>
    <source>
        <strain evidence="6">KCTC 12988</strain>
    </source>
</reference>
<dbReference type="HAMAP" id="MF_01328_B">
    <property type="entry name" value="Ribosomal_uL4_B"/>
    <property type="match status" value="1"/>
</dbReference>
<dbReference type="Pfam" id="PF00573">
    <property type="entry name" value="Ribosomal_L4"/>
    <property type="match status" value="1"/>
</dbReference>
<dbReference type="GO" id="GO:1990904">
    <property type="term" value="C:ribonucleoprotein complex"/>
    <property type="evidence" value="ECO:0007669"/>
    <property type="project" value="UniProtKB-KW"/>
</dbReference>
<evidence type="ECO:0000256" key="2">
    <source>
        <dbReference type="ARBA" id="ARBA00022980"/>
    </source>
</evidence>
<dbReference type="PANTHER" id="PTHR10746:SF6">
    <property type="entry name" value="LARGE RIBOSOMAL SUBUNIT PROTEIN UL4M"/>
    <property type="match status" value="1"/>
</dbReference>
<keyword evidence="3 5" id="KW-0687">Ribonucleoprotein</keyword>
<dbReference type="PANTHER" id="PTHR10746">
    <property type="entry name" value="50S RIBOSOMAL PROTEIN L4"/>
    <property type="match status" value="1"/>
</dbReference>
<proteinExistence type="inferred from homology"/>
<dbReference type="GO" id="GO:0019843">
    <property type="term" value="F:rRNA binding"/>
    <property type="evidence" value="ECO:0007669"/>
    <property type="project" value="UniProtKB-UniRule"/>
</dbReference>
<dbReference type="GO" id="GO:0006412">
    <property type="term" value="P:translation"/>
    <property type="evidence" value="ECO:0007669"/>
    <property type="project" value="UniProtKB-UniRule"/>
</dbReference>
<keyword evidence="5" id="KW-0699">rRNA-binding</keyword>
<dbReference type="Gene3D" id="3.40.1370.10">
    <property type="match status" value="1"/>
</dbReference>
<gene>
    <name evidence="5 6" type="primary">rplD</name>
    <name evidence="6" type="ORF">GCM10007100_07620</name>
</gene>
<organism evidence="6 7">
    <name type="scientific">Roseibacillus persicicus</name>
    <dbReference type="NCBI Taxonomy" id="454148"/>
    <lineage>
        <taxon>Bacteria</taxon>
        <taxon>Pseudomonadati</taxon>
        <taxon>Verrucomicrobiota</taxon>
        <taxon>Verrucomicrobiia</taxon>
        <taxon>Verrucomicrobiales</taxon>
        <taxon>Verrucomicrobiaceae</taxon>
        <taxon>Roseibacillus</taxon>
    </lineage>
</organism>
<dbReference type="EMBL" id="BMXI01000002">
    <property type="protein sequence ID" value="GHC44805.1"/>
    <property type="molecule type" value="Genomic_DNA"/>
</dbReference>
<evidence type="ECO:0000256" key="4">
    <source>
        <dbReference type="ARBA" id="ARBA00035244"/>
    </source>
</evidence>